<dbReference type="OrthoDB" id="6522758at2"/>
<accession>A0A432Z5I2</accession>
<dbReference type="InterPro" id="IPR021306">
    <property type="entry name" value="DUF2878"/>
</dbReference>
<name>A0A432Z5I2_9GAMM</name>
<gene>
    <name evidence="2" type="ORF">CWI78_01165</name>
</gene>
<evidence type="ECO:0000256" key="1">
    <source>
        <dbReference type="SAM" id="Phobius"/>
    </source>
</evidence>
<feature type="transmembrane region" description="Helical" evidence="1">
    <location>
        <begin position="53"/>
        <end position="74"/>
    </location>
</feature>
<evidence type="ECO:0000313" key="2">
    <source>
        <dbReference type="EMBL" id="RUO73079.1"/>
    </source>
</evidence>
<organism evidence="2 3">
    <name type="scientific">Idiomarina ramblicola</name>
    <dbReference type="NCBI Taxonomy" id="263724"/>
    <lineage>
        <taxon>Bacteria</taxon>
        <taxon>Pseudomonadati</taxon>
        <taxon>Pseudomonadota</taxon>
        <taxon>Gammaproteobacteria</taxon>
        <taxon>Alteromonadales</taxon>
        <taxon>Idiomarinaceae</taxon>
        <taxon>Idiomarina</taxon>
    </lineage>
</organism>
<keyword evidence="3" id="KW-1185">Reference proteome</keyword>
<comment type="caution">
    <text evidence="2">The sequence shown here is derived from an EMBL/GenBank/DDBJ whole genome shotgun (WGS) entry which is preliminary data.</text>
</comment>
<feature type="transmembrane region" description="Helical" evidence="1">
    <location>
        <begin position="28"/>
        <end position="46"/>
    </location>
</feature>
<proteinExistence type="predicted"/>
<dbReference type="Proteomes" id="UP000288058">
    <property type="component" value="Unassembled WGS sequence"/>
</dbReference>
<feature type="transmembrane region" description="Helical" evidence="1">
    <location>
        <begin position="80"/>
        <end position="100"/>
    </location>
</feature>
<sequence>MTSIQHKIVSFVLFNGLWLSAVAGREDYIVLSGVLLALQFIYSIVVAKVSWTLILRLFAVGILLEAIVISLGVINFVGGYFPLWLVMLWLGFSSMAPVALDWLAPKTIFAILVGMVSGPLSYVAGIKLNAATIDSMPVVVASYAVVWGLMMAYFVFSMSPRKQKGV</sequence>
<keyword evidence="1" id="KW-0812">Transmembrane</keyword>
<feature type="transmembrane region" description="Helical" evidence="1">
    <location>
        <begin position="107"/>
        <end position="126"/>
    </location>
</feature>
<reference evidence="3" key="1">
    <citation type="journal article" date="2018" name="Front. Microbiol.">
        <title>Genome-Based Analysis Reveals the Taxonomy and Diversity of the Family Idiomarinaceae.</title>
        <authorList>
            <person name="Liu Y."/>
            <person name="Lai Q."/>
            <person name="Shao Z."/>
        </authorList>
    </citation>
    <scope>NUCLEOTIDE SEQUENCE [LARGE SCALE GENOMIC DNA]</scope>
    <source>
        <strain evidence="3">R22</strain>
    </source>
</reference>
<dbReference type="EMBL" id="PIQC01000001">
    <property type="protein sequence ID" value="RUO73079.1"/>
    <property type="molecule type" value="Genomic_DNA"/>
</dbReference>
<feature type="transmembrane region" description="Helical" evidence="1">
    <location>
        <begin position="138"/>
        <end position="156"/>
    </location>
</feature>
<dbReference type="AlphaFoldDB" id="A0A432Z5I2"/>
<dbReference type="Pfam" id="PF11086">
    <property type="entry name" value="DUF2878"/>
    <property type="match status" value="1"/>
</dbReference>
<dbReference type="RefSeq" id="WP_126779446.1">
    <property type="nucleotide sequence ID" value="NZ_PIQC01000001.1"/>
</dbReference>
<evidence type="ECO:0000313" key="3">
    <source>
        <dbReference type="Proteomes" id="UP000288058"/>
    </source>
</evidence>
<keyword evidence="1" id="KW-1133">Transmembrane helix</keyword>
<protein>
    <submittedName>
        <fullName evidence="2">DUF2878 domain-containing protein</fullName>
    </submittedName>
</protein>
<keyword evidence="1" id="KW-0472">Membrane</keyword>